<evidence type="ECO:0000256" key="3">
    <source>
        <dbReference type="ARBA" id="ARBA00022448"/>
    </source>
</evidence>
<evidence type="ECO:0000256" key="6">
    <source>
        <dbReference type="ARBA" id="ARBA00022842"/>
    </source>
</evidence>
<evidence type="ECO:0000256" key="11">
    <source>
        <dbReference type="ARBA" id="ARBA00045497"/>
    </source>
</evidence>
<dbReference type="CDD" id="cd12830">
    <property type="entry name" value="MtCorA-like"/>
    <property type="match status" value="1"/>
</dbReference>
<comment type="similarity">
    <text evidence="2">Belongs to the CorA metal ion transporter (MIT) (TC 1.A.35) family.</text>
</comment>
<feature type="transmembrane region" description="Helical" evidence="12">
    <location>
        <begin position="265"/>
        <end position="284"/>
    </location>
</feature>
<dbReference type="AlphaFoldDB" id="A0A0K1JJY8"/>
<dbReference type="PANTHER" id="PTHR46494:SF1">
    <property type="entry name" value="CORA FAMILY METAL ION TRANSPORTER (EUROFUNG)"/>
    <property type="match status" value="1"/>
</dbReference>
<dbReference type="STRING" id="571913.VV02_16055"/>
<feature type="transmembrane region" description="Helical" evidence="12">
    <location>
        <begin position="304"/>
        <end position="325"/>
    </location>
</feature>
<dbReference type="EMBL" id="CP011112">
    <property type="protein sequence ID" value="AKU17021.1"/>
    <property type="molecule type" value="Genomic_DNA"/>
</dbReference>
<evidence type="ECO:0000256" key="7">
    <source>
        <dbReference type="ARBA" id="ARBA00022989"/>
    </source>
</evidence>
<dbReference type="PATRIC" id="fig|571913.6.peg.3259"/>
<reference evidence="13 14" key="1">
    <citation type="submission" date="2015-03" db="EMBL/GenBank/DDBJ databases">
        <title>Luteipulveratus halotolerans sp. nov., a novel actinobacterium (Dermacoccaceae) from Sarawak, Malaysia.</title>
        <authorList>
            <person name="Juboi H."/>
            <person name="Basik A."/>
            <person name="Shamsul S.S."/>
            <person name="Arnold P."/>
            <person name="Schmitt E.K."/>
            <person name="Sanglier J.-J."/>
            <person name="Yeo T."/>
        </authorList>
    </citation>
    <scope>NUCLEOTIDE SEQUENCE [LARGE SCALE GENOMIC DNA]</scope>
    <source>
        <strain evidence="13 14">MN07-A0370</strain>
    </source>
</reference>
<accession>A0A0K1JJY8</accession>
<evidence type="ECO:0000256" key="9">
    <source>
        <dbReference type="ARBA" id="ARBA00023136"/>
    </source>
</evidence>
<keyword evidence="9 12" id="KW-0472">Membrane</keyword>
<dbReference type="InterPro" id="IPR002523">
    <property type="entry name" value="MgTranspt_CorA/ZnTranspt_ZntB"/>
</dbReference>
<evidence type="ECO:0000256" key="2">
    <source>
        <dbReference type="ARBA" id="ARBA00009765"/>
    </source>
</evidence>
<keyword evidence="3" id="KW-0813">Transport</keyword>
<evidence type="ECO:0000256" key="12">
    <source>
        <dbReference type="SAM" id="Phobius"/>
    </source>
</evidence>
<gene>
    <name evidence="13" type="ORF">VV02_16055</name>
</gene>
<comment type="catalytic activity">
    <reaction evidence="10">
        <text>Mg(2+)(in) = Mg(2+)(out)</text>
        <dbReference type="Rhea" id="RHEA:29827"/>
        <dbReference type="ChEBI" id="CHEBI:18420"/>
    </reaction>
</comment>
<dbReference type="Gene3D" id="1.20.58.340">
    <property type="entry name" value="Magnesium transport protein CorA, transmembrane region"/>
    <property type="match status" value="2"/>
</dbReference>
<keyword evidence="7 12" id="KW-1133">Transmembrane helix</keyword>
<sequence length="331" mass="37321">MIVDQAVYRDGKRLQCGDLSDELDQLHKEKAGFLWIGLKDPTLEEFDLVKDELDLHPLAVEDAVTGDQRPKVERYPNGNLFVVMKTLSYVEETSDVETGEVMLFIGERFAVTVRRGEPAPLAPVRAALEHAPELLAHGPVAVLYSVMDAVVDNYMRIDDELADDLDRIERDVFSADRTTNVQEIYSLKREVLETRRAALPLVEPLMRMLKAGLLPKEALPFFRDINDHLLRVVDHIETYDRLLTDVLNAHLAQVSVQQNGDMRKISAWVAVAAFPTMVAGIYGMNFSGMPELTASFDIGGSEYYYGYFVVLAFIVVGCVFIYRAFKKSGWL</sequence>
<dbReference type="InterPro" id="IPR045863">
    <property type="entry name" value="CorA_TM1_TM2"/>
</dbReference>
<evidence type="ECO:0000313" key="13">
    <source>
        <dbReference type="EMBL" id="AKU17021.1"/>
    </source>
</evidence>
<dbReference type="KEGG" id="lmoi:VV02_16055"/>
<evidence type="ECO:0000256" key="10">
    <source>
        <dbReference type="ARBA" id="ARBA00034269"/>
    </source>
</evidence>
<dbReference type="SUPFAM" id="SSF144083">
    <property type="entry name" value="Magnesium transport protein CorA, transmembrane region"/>
    <property type="match status" value="1"/>
</dbReference>
<keyword evidence="14" id="KW-1185">Reference proteome</keyword>
<evidence type="ECO:0000313" key="14">
    <source>
        <dbReference type="Proteomes" id="UP000066480"/>
    </source>
</evidence>
<organism evidence="13 14">
    <name type="scientific">Luteipulveratus mongoliensis</name>
    <dbReference type="NCBI Taxonomy" id="571913"/>
    <lineage>
        <taxon>Bacteria</taxon>
        <taxon>Bacillati</taxon>
        <taxon>Actinomycetota</taxon>
        <taxon>Actinomycetes</taxon>
        <taxon>Micrococcales</taxon>
        <taxon>Dermacoccaceae</taxon>
        <taxon>Luteipulveratus</taxon>
    </lineage>
</organism>
<dbReference type="GO" id="GO:0015095">
    <property type="term" value="F:magnesium ion transmembrane transporter activity"/>
    <property type="evidence" value="ECO:0007669"/>
    <property type="project" value="TreeGrafter"/>
</dbReference>
<dbReference type="PANTHER" id="PTHR46494">
    <property type="entry name" value="CORA FAMILY METAL ION TRANSPORTER (EUROFUNG)"/>
    <property type="match status" value="1"/>
</dbReference>
<dbReference type="GO" id="GO:0000287">
    <property type="term" value="F:magnesium ion binding"/>
    <property type="evidence" value="ECO:0007669"/>
    <property type="project" value="TreeGrafter"/>
</dbReference>
<comment type="function">
    <text evidence="11">Mediates influx of magnesium ions. Alternates between open and closed states. Activated by low cytoplasmic Mg(2+) levels. Inactive when cytoplasmic Mg(2+) levels are high.</text>
</comment>
<dbReference type="Pfam" id="PF01544">
    <property type="entry name" value="CorA"/>
    <property type="match status" value="1"/>
</dbReference>
<dbReference type="GO" id="GO:0050897">
    <property type="term" value="F:cobalt ion binding"/>
    <property type="evidence" value="ECO:0007669"/>
    <property type="project" value="TreeGrafter"/>
</dbReference>
<evidence type="ECO:0000256" key="8">
    <source>
        <dbReference type="ARBA" id="ARBA00023065"/>
    </source>
</evidence>
<keyword evidence="5 12" id="KW-0812">Transmembrane</keyword>
<keyword evidence="6" id="KW-0460">Magnesium</keyword>
<dbReference type="SUPFAM" id="SSF143865">
    <property type="entry name" value="CorA soluble domain-like"/>
    <property type="match status" value="1"/>
</dbReference>
<keyword evidence="4" id="KW-1003">Cell membrane</keyword>
<dbReference type="InterPro" id="IPR045861">
    <property type="entry name" value="CorA_cytoplasmic_dom"/>
</dbReference>
<name>A0A0K1JJY8_9MICO</name>
<dbReference type="OrthoDB" id="9803416at2"/>
<dbReference type="RefSeq" id="WP_052593033.1">
    <property type="nucleotide sequence ID" value="NZ_CP011112.1"/>
</dbReference>
<comment type="subcellular location">
    <subcellularLocation>
        <location evidence="1">Cell membrane</location>
        <topology evidence="1">Multi-pass membrane protein</topology>
    </subcellularLocation>
</comment>
<dbReference type="Gene3D" id="3.30.460.20">
    <property type="entry name" value="CorA soluble domain-like"/>
    <property type="match status" value="1"/>
</dbReference>
<dbReference type="GO" id="GO:0005886">
    <property type="term" value="C:plasma membrane"/>
    <property type="evidence" value="ECO:0007669"/>
    <property type="project" value="UniProtKB-SubCell"/>
</dbReference>
<keyword evidence="8" id="KW-0406">Ion transport</keyword>
<proteinExistence type="inferred from homology"/>
<evidence type="ECO:0000256" key="4">
    <source>
        <dbReference type="ARBA" id="ARBA00022475"/>
    </source>
</evidence>
<dbReference type="GO" id="GO:0015087">
    <property type="term" value="F:cobalt ion transmembrane transporter activity"/>
    <property type="evidence" value="ECO:0007669"/>
    <property type="project" value="TreeGrafter"/>
</dbReference>
<evidence type="ECO:0000256" key="1">
    <source>
        <dbReference type="ARBA" id="ARBA00004651"/>
    </source>
</evidence>
<dbReference type="Proteomes" id="UP000066480">
    <property type="component" value="Chromosome"/>
</dbReference>
<dbReference type="FunFam" id="1.20.58.340:FF:000004">
    <property type="entry name" value="Magnesium transport protein CorA"/>
    <property type="match status" value="1"/>
</dbReference>
<protein>
    <submittedName>
        <fullName evidence="13">Magnesium transporter CorA</fullName>
    </submittedName>
</protein>
<evidence type="ECO:0000256" key="5">
    <source>
        <dbReference type="ARBA" id="ARBA00022692"/>
    </source>
</evidence>